<accession>K3Y473</accession>
<evidence type="ECO:0000256" key="1">
    <source>
        <dbReference type="SAM" id="SignalP"/>
    </source>
</evidence>
<proteinExistence type="predicted"/>
<reference evidence="2" key="2">
    <citation type="submission" date="2018-08" db="UniProtKB">
        <authorList>
            <consortium name="EnsemblPlants"/>
        </authorList>
    </citation>
    <scope>IDENTIFICATION</scope>
    <source>
        <strain evidence="2">Yugu1</strain>
    </source>
</reference>
<dbReference type="HOGENOM" id="CLU_3208549_0_0_1"/>
<name>K3Y473_SETIT</name>
<dbReference type="Proteomes" id="UP000004995">
    <property type="component" value="Unassembled WGS sequence"/>
</dbReference>
<protein>
    <submittedName>
        <fullName evidence="2">Uncharacterized protein</fullName>
    </submittedName>
</protein>
<reference evidence="3" key="1">
    <citation type="journal article" date="2012" name="Nat. Biotechnol.">
        <title>Reference genome sequence of the model plant Setaria.</title>
        <authorList>
            <person name="Bennetzen J.L."/>
            <person name="Schmutz J."/>
            <person name="Wang H."/>
            <person name="Percifield R."/>
            <person name="Hawkins J."/>
            <person name="Pontaroli A.C."/>
            <person name="Estep M."/>
            <person name="Feng L."/>
            <person name="Vaughn J.N."/>
            <person name="Grimwood J."/>
            <person name="Jenkins J."/>
            <person name="Barry K."/>
            <person name="Lindquist E."/>
            <person name="Hellsten U."/>
            <person name="Deshpande S."/>
            <person name="Wang X."/>
            <person name="Wu X."/>
            <person name="Mitros T."/>
            <person name="Triplett J."/>
            <person name="Yang X."/>
            <person name="Ye C.Y."/>
            <person name="Mauro-Herrera M."/>
            <person name="Wang L."/>
            <person name="Li P."/>
            <person name="Sharma M."/>
            <person name="Sharma R."/>
            <person name="Ronald P.C."/>
            <person name="Panaud O."/>
            <person name="Kellogg E.A."/>
            <person name="Brutnell T.P."/>
            <person name="Doust A.N."/>
            <person name="Tuskan G.A."/>
            <person name="Rokhsar D."/>
            <person name="Devos K.M."/>
        </authorList>
    </citation>
    <scope>NUCLEOTIDE SEQUENCE [LARGE SCALE GENOMIC DNA]</scope>
    <source>
        <strain evidence="3">cv. Yugu1</strain>
    </source>
</reference>
<sequence length="45" mass="5083">MMRTRTRGLLLLLFFYSPLLRGLDFGCTRRGGRTGGEVYGGKIVF</sequence>
<evidence type="ECO:0000313" key="3">
    <source>
        <dbReference type="Proteomes" id="UP000004995"/>
    </source>
</evidence>
<dbReference type="EnsemblPlants" id="KQL11360">
    <property type="protein sequence ID" value="KQL11360"/>
    <property type="gene ID" value="SETIT_009011mg"/>
</dbReference>
<evidence type="ECO:0000313" key="2">
    <source>
        <dbReference type="EnsemblPlants" id="KQL11360"/>
    </source>
</evidence>
<dbReference type="Gramene" id="KQL11360">
    <property type="protein sequence ID" value="KQL11360"/>
    <property type="gene ID" value="SETIT_009011mg"/>
</dbReference>
<feature type="signal peptide" evidence="1">
    <location>
        <begin position="1"/>
        <end position="22"/>
    </location>
</feature>
<keyword evidence="3" id="KW-1185">Reference proteome</keyword>
<dbReference type="AlphaFoldDB" id="K3Y473"/>
<dbReference type="InParanoid" id="K3Y473"/>
<organism evidence="2 3">
    <name type="scientific">Setaria italica</name>
    <name type="common">Foxtail millet</name>
    <name type="synonym">Panicum italicum</name>
    <dbReference type="NCBI Taxonomy" id="4555"/>
    <lineage>
        <taxon>Eukaryota</taxon>
        <taxon>Viridiplantae</taxon>
        <taxon>Streptophyta</taxon>
        <taxon>Embryophyta</taxon>
        <taxon>Tracheophyta</taxon>
        <taxon>Spermatophyta</taxon>
        <taxon>Magnoliopsida</taxon>
        <taxon>Liliopsida</taxon>
        <taxon>Poales</taxon>
        <taxon>Poaceae</taxon>
        <taxon>PACMAD clade</taxon>
        <taxon>Panicoideae</taxon>
        <taxon>Panicodae</taxon>
        <taxon>Paniceae</taxon>
        <taxon>Cenchrinae</taxon>
        <taxon>Setaria</taxon>
    </lineage>
</organism>
<keyword evidence="1" id="KW-0732">Signal</keyword>
<dbReference type="EMBL" id="AGNK02002604">
    <property type="status" value="NOT_ANNOTATED_CDS"/>
    <property type="molecule type" value="Genomic_DNA"/>
</dbReference>
<feature type="chain" id="PRO_5010126379" evidence="1">
    <location>
        <begin position="23"/>
        <end position="45"/>
    </location>
</feature>